<accession>A0A9P5YSH0</accession>
<reference evidence="2" key="1">
    <citation type="submission" date="2020-11" db="EMBL/GenBank/DDBJ databases">
        <authorList>
            <consortium name="DOE Joint Genome Institute"/>
            <person name="Ahrendt S."/>
            <person name="Riley R."/>
            <person name="Andreopoulos W."/>
            <person name="Labutti K."/>
            <person name="Pangilinan J."/>
            <person name="Ruiz-Duenas F.J."/>
            <person name="Barrasa J.M."/>
            <person name="Sanchez-Garcia M."/>
            <person name="Camarero S."/>
            <person name="Miyauchi S."/>
            <person name="Serrano A."/>
            <person name="Linde D."/>
            <person name="Babiker R."/>
            <person name="Drula E."/>
            <person name="Ayuso-Fernandez I."/>
            <person name="Pacheco R."/>
            <person name="Padilla G."/>
            <person name="Ferreira P."/>
            <person name="Barriuso J."/>
            <person name="Kellner H."/>
            <person name="Castanera R."/>
            <person name="Alfaro M."/>
            <person name="Ramirez L."/>
            <person name="Pisabarro A.G."/>
            <person name="Kuo A."/>
            <person name="Tritt A."/>
            <person name="Lipzen A."/>
            <person name="He G."/>
            <person name="Yan M."/>
            <person name="Ng V."/>
            <person name="Cullen D."/>
            <person name="Martin F."/>
            <person name="Rosso M.-N."/>
            <person name="Henrissat B."/>
            <person name="Hibbett D."/>
            <person name="Martinez A.T."/>
            <person name="Grigoriev I.V."/>
        </authorList>
    </citation>
    <scope>NUCLEOTIDE SEQUENCE</scope>
    <source>
        <strain evidence="2">CIRM-BRFM 674</strain>
    </source>
</reference>
<dbReference type="AlphaFoldDB" id="A0A9P5YSH0"/>
<sequence>MYSKALFSFILTALSVASAHSKVCGDKNVFESTPLTLPSGDVIIMERFNCSNTAAGAERRASNVVERRHSFEVNPRDASQCTASNCKCGIACMS</sequence>
<name>A0A9P5YSH0_9AGAR</name>
<feature type="chain" id="PRO_5040323820" evidence="1">
    <location>
        <begin position="22"/>
        <end position="94"/>
    </location>
</feature>
<dbReference type="Proteomes" id="UP000807469">
    <property type="component" value="Unassembled WGS sequence"/>
</dbReference>
<evidence type="ECO:0000313" key="2">
    <source>
        <dbReference type="EMBL" id="KAF9472865.1"/>
    </source>
</evidence>
<comment type="caution">
    <text evidence="2">The sequence shown here is derived from an EMBL/GenBank/DDBJ whole genome shotgun (WGS) entry which is preliminary data.</text>
</comment>
<keyword evidence="3" id="KW-1185">Reference proteome</keyword>
<evidence type="ECO:0000313" key="3">
    <source>
        <dbReference type="Proteomes" id="UP000807469"/>
    </source>
</evidence>
<feature type="signal peptide" evidence="1">
    <location>
        <begin position="1"/>
        <end position="21"/>
    </location>
</feature>
<dbReference type="OrthoDB" id="10458729at2759"/>
<keyword evidence="1" id="KW-0732">Signal</keyword>
<dbReference type="EMBL" id="MU155490">
    <property type="protein sequence ID" value="KAF9472865.1"/>
    <property type="molecule type" value="Genomic_DNA"/>
</dbReference>
<evidence type="ECO:0000256" key="1">
    <source>
        <dbReference type="SAM" id="SignalP"/>
    </source>
</evidence>
<gene>
    <name evidence="2" type="ORF">BDN70DRAFT_886480</name>
</gene>
<protein>
    <submittedName>
        <fullName evidence="2">Uncharacterized protein</fullName>
    </submittedName>
</protein>
<organism evidence="2 3">
    <name type="scientific">Pholiota conissans</name>
    <dbReference type="NCBI Taxonomy" id="109636"/>
    <lineage>
        <taxon>Eukaryota</taxon>
        <taxon>Fungi</taxon>
        <taxon>Dikarya</taxon>
        <taxon>Basidiomycota</taxon>
        <taxon>Agaricomycotina</taxon>
        <taxon>Agaricomycetes</taxon>
        <taxon>Agaricomycetidae</taxon>
        <taxon>Agaricales</taxon>
        <taxon>Agaricineae</taxon>
        <taxon>Strophariaceae</taxon>
        <taxon>Pholiota</taxon>
    </lineage>
</organism>
<proteinExistence type="predicted"/>